<dbReference type="AlphaFoldDB" id="A0A9D4B145"/>
<proteinExistence type="predicted"/>
<protein>
    <submittedName>
        <fullName evidence="1">Uncharacterized protein</fullName>
    </submittedName>
</protein>
<sequence>MHMHWPWTEKSYGNNCQGTCPPQWPSRDGTKGLVSECSIVRSTGLMLLSLRAHPTLTENNGVFPLTSMGTGLRPSSVFTPSLASIASLLLYASISERRIRFNVLRYHGDGHSL</sequence>
<keyword evidence="2" id="KW-1185">Reference proteome</keyword>
<comment type="caution">
    <text evidence="1">The sequence shown here is derived from an EMBL/GenBank/DDBJ whole genome shotgun (WGS) entry which is preliminary data.</text>
</comment>
<gene>
    <name evidence="1" type="ORF">KIL84_011510</name>
</gene>
<name>A0A9D4B145_9SAUR</name>
<dbReference type="EMBL" id="JAHDVG010000474">
    <property type="protein sequence ID" value="KAH1177808.1"/>
    <property type="molecule type" value="Genomic_DNA"/>
</dbReference>
<organism evidence="1 2">
    <name type="scientific">Mauremys mutica</name>
    <name type="common">yellowpond turtle</name>
    <dbReference type="NCBI Taxonomy" id="74926"/>
    <lineage>
        <taxon>Eukaryota</taxon>
        <taxon>Metazoa</taxon>
        <taxon>Chordata</taxon>
        <taxon>Craniata</taxon>
        <taxon>Vertebrata</taxon>
        <taxon>Euteleostomi</taxon>
        <taxon>Archelosauria</taxon>
        <taxon>Testudinata</taxon>
        <taxon>Testudines</taxon>
        <taxon>Cryptodira</taxon>
        <taxon>Durocryptodira</taxon>
        <taxon>Testudinoidea</taxon>
        <taxon>Geoemydidae</taxon>
        <taxon>Geoemydinae</taxon>
        <taxon>Mauremys</taxon>
    </lineage>
</organism>
<evidence type="ECO:0000313" key="2">
    <source>
        <dbReference type="Proteomes" id="UP000827986"/>
    </source>
</evidence>
<evidence type="ECO:0000313" key="1">
    <source>
        <dbReference type="EMBL" id="KAH1177808.1"/>
    </source>
</evidence>
<dbReference type="Proteomes" id="UP000827986">
    <property type="component" value="Unassembled WGS sequence"/>
</dbReference>
<reference evidence="1" key="1">
    <citation type="submission" date="2021-09" db="EMBL/GenBank/DDBJ databases">
        <title>The genome of Mauremys mutica provides insights into the evolution of semi-aquatic lifestyle.</title>
        <authorList>
            <person name="Gong S."/>
            <person name="Gao Y."/>
        </authorList>
    </citation>
    <scope>NUCLEOTIDE SEQUENCE</scope>
    <source>
        <strain evidence="1">MM-2020</strain>
        <tissue evidence="1">Muscle</tissue>
    </source>
</reference>
<accession>A0A9D4B145</accession>